<organism evidence="2 3">
    <name type="scientific">Streptomyces cadmiisoli</name>
    <dbReference type="NCBI Taxonomy" id="2184053"/>
    <lineage>
        <taxon>Bacteria</taxon>
        <taxon>Bacillati</taxon>
        <taxon>Actinomycetota</taxon>
        <taxon>Actinomycetes</taxon>
        <taxon>Kitasatosporales</taxon>
        <taxon>Streptomycetaceae</taxon>
        <taxon>Streptomyces</taxon>
        <taxon>Streptomyces aurantiacus group</taxon>
    </lineage>
</organism>
<dbReference type="EMBL" id="CP030073">
    <property type="protein sequence ID" value="AWW35459.1"/>
    <property type="molecule type" value="Genomic_DNA"/>
</dbReference>
<name>A0A2Z4IS22_9ACTN</name>
<dbReference type="Proteomes" id="UP000249616">
    <property type="component" value="Chromosome"/>
</dbReference>
<feature type="signal peptide" evidence="1">
    <location>
        <begin position="1"/>
        <end position="19"/>
    </location>
</feature>
<evidence type="ECO:0000256" key="1">
    <source>
        <dbReference type="SAM" id="SignalP"/>
    </source>
</evidence>
<proteinExistence type="predicted"/>
<protein>
    <submittedName>
        <fullName evidence="2">Uncharacterized protein</fullName>
    </submittedName>
</protein>
<evidence type="ECO:0000313" key="2">
    <source>
        <dbReference type="EMBL" id="AWW35459.1"/>
    </source>
</evidence>
<evidence type="ECO:0000313" key="3">
    <source>
        <dbReference type="Proteomes" id="UP000249616"/>
    </source>
</evidence>
<accession>A0A2Z4IS22</accession>
<dbReference type="AlphaFoldDB" id="A0A2Z4IS22"/>
<keyword evidence="3" id="KW-1185">Reference proteome</keyword>
<reference evidence="2 3" key="1">
    <citation type="journal article" date="2019" name="Int. J. Syst. Evol. Microbiol.">
        <title>Streptomyces cadmiisoli sp. nov., a novel actinomycete isolated from cadmium-contaminated soil.</title>
        <authorList>
            <person name="Li K."/>
            <person name="Tang X."/>
            <person name="Zhao J."/>
            <person name="Guo Y."/>
            <person name="Tang Y."/>
            <person name="Gao J."/>
        </authorList>
    </citation>
    <scope>NUCLEOTIDE SEQUENCE [LARGE SCALE GENOMIC DNA]</scope>
    <source>
        <strain evidence="2 3">ZFG47</strain>
    </source>
</reference>
<feature type="chain" id="PRO_5016247780" evidence="1">
    <location>
        <begin position="20"/>
        <end position="83"/>
    </location>
</feature>
<gene>
    <name evidence="2" type="ORF">DN051_01165</name>
</gene>
<dbReference type="KEGG" id="scad:DN051_01165"/>
<sequence length="83" mass="9174">MLAADMGAFSALSVSPALADDASTTGCHRHYYLKGPQVQVDNYPSNGAKDWTKAQATRVYFAHHGITYVPEIMLDKHQVHEQN</sequence>
<keyword evidence="1" id="KW-0732">Signal</keyword>